<dbReference type="InterPro" id="IPR001029">
    <property type="entry name" value="Flagellin_N"/>
</dbReference>
<evidence type="ECO:0000256" key="4">
    <source>
        <dbReference type="RuleBase" id="RU362073"/>
    </source>
</evidence>
<keyword evidence="7" id="KW-0966">Cell projection</keyword>
<evidence type="ECO:0000313" key="7">
    <source>
        <dbReference type="EMBL" id="MCL1124774.1"/>
    </source>
</evidence>
<feature type="domain" description="Flagellin N-terminal" evidence="5">
    <location>
        <begin position="4"/>
        <end position="138"/>
    </location>
</feature>
<dbReference type="Pfam" id="PF00700">
    <property type="entry name" value="Flagellin_C"/>
    <property type="match status" value="1"/>
</dbReference>
<evidence type="ECO:0000259" key="6">
    <source>
        <dbReference type="Pfam" id="PF00700"/>
    </source>
</evidence>
<dbReference type="Gene3D" id="6.10.10.10">
    <property type="entry name" value="Flagellar export chaperone, C-terminal domain"/>
    <property type="match status" value="1"/>
</dbReference>
<dbReference type="EMBL" id="JAKIKS010000031">
    <property type="protein sequence ID" value="MCL1124774.1"/>
    <property type="molecule type" value="Genomic_DNA"/>
</dbReference>
<comment type="function">
    <text evidence="4">Flagellin is the subunit protein which polymerizes to form the filaments of bacterial flagella.</text>
</comment>
<dbReference type="InterPro" id="IPR001492">
    <property type="entry name" value="Flagellin"/>
</dbReference>
<gene>
    <name evidence="7" type="ORF">L2764_09900</name>
</gene>
<feature type="domain" description="Flagellin C-terminal" evidence="6">
    <location>
        <begin position="188"/>
        <end position="273"/>
    </location>
</feature>
<keyword evidence="7" id="KW-0282">Flagellum</keyword>
<keyword evidence="3 4" id="KW-0975">Bacterial flagellum</keyword>
<organism evidence="7 8">
    <name type="scientific">Shewanella surugensis</name>
    <dbReference type="NCBI Taxonomy" id="212020"/>
    <lineage>
        <taxon>Bacteria</taxon>
        <taxon>Pseudomonadati</taxon>
        <taxon>Pseudomonadota</taxon>
        <taxon>Gammaproteobacteria</taxon>
        <taxon>Alteromonadales</taxon>
        <taxon>Shewanellaceae</taxon>
        <taxon>Shewanella</taxon>
    </lineage>
</organism>
<keyword evidence="7" id="KW-0969">Cilium</keyword>
<dbReference type="InterPro" id="IPR046358">
    <property type="entry name" value="Flagellin_C"/>
</dbReference>
<protein>
    <recommendedName>
        <fullName evidence="4">Flagellin</fullName>
    </recommendedName>
</protein>
<evidence type="ECO:0000256" key="2">
    <source>
        <dbReference type="ARBA" id="ARBA00022525"/>
    </source>
</evidence>
<comment type="caution">
    <text evidence="7">The sequence shown here is derived from an EMBL/GenBank/DDBJ whole genome shotgun (WGS) entry which is preliminary data.</text>
</comment>
<dbReference type="Proteomes" id="UP001203423">
    <property type="component" value="Unassembled WGS sequence"/>
</dbReference>
<accession>A0ABT0LAN7</accession>
<comment type="subcellular location">
    <subcellularLocation>
        <location evidence="4">Secreted</location>
    </subcellularLocation>
    <subcellularLocation>
        <location evidence="4">Bacterial flagellum</location>
    </subcellularLocation>
</comment>
<dbReference type="RefSeq" id="WP_248940051.1">
    <property type="nucleotide sequence ID" value="NZ_JAKIKS010000031.1"/>
</dbReference>
<evidence type="ECO:0000313" key="8">
    <source>
        <dbReference type="Proteomes" id="UP001203423"/>
    </source>
</evidence>
<evidence type="ECO:0000256" key="3">
    <source>
        <dbReference type="ARBA" id="ARBA00023143"/>
    </source>
</evidence>
<proteinExistence type="inferred from homology"/>
<dbReference type="PRINTS" id="PR00207">
    <property type="entry name" value="FLAGELLIN"/>
</dbReference>
<reference evidence="7 8" key="1">
    <citation type="submission" date="2022-01" db="EMBL/GenBank/DDBJ databases">
        <title>Whole genome-based taxonomy of the Shewanellaceae.</title>
        <authorList>
            <person name="Martin-Rodriguez A.J."/>
        </authorList>
    </citation>
    <scope>NUCLEOTIDE SEQUENCE [LARGE SCALE GENOMIC DNA]</scope>
    <source>
        <strain evidence="7 8">DSM 17177</strain>
    </source>
</reference>
<dbReference type="SUPFAM" id="SSF64518">
    <property type="entry name" value="Phase 1 flagellin"/>
    <property type="match status" value="1"/>
</dbReference>
<sequence>MLSVQTNNASLIAQNSVNKSNDLLANAMERLSTGLRINSSADDAAGLQIATRLNANVTGMETASRNVSDATSMLQTADGALDELTSIANRQKELATQAANGVNSDKDLKALDDEFQQLTAEMTRIIGETTYAGNKLFDVLDTGTTFQIGASSSETLDVKVAKVNLADLAGGGEDVTSLDLATDASAAMDMVDTLVDIVGESRSTLGANINRLAHTASNLANVTENTKAAAGRIMDTDFAVESSNMTKNQLLVQAGTNILSSANQNTGLVLGLLN</sequence>
<evidence type="ECO:0000259" key="5">
    <source>
        <dbReference type="Pfam" id="PF00669"/>
    </source>
</evidence>
<name>A0ABT0LAN7_9GAMM</name>
<dbReference type="PANTHER" id="PTHR42792">
    <property type="entry name" value="FLAGELLIN"/>
    <property type="match status" value="1"/>
</dbReference>
<comment type="similarity">
    <text evidence="1 4">Belongs to the bacterial flagellin family.</text>
</comment>
<dbReference type="Gene3D" id="1.20.1330.10">
    <property type="entry name" value="f41 fragment of flagellin, N-terminal domain"/>
    <property type="match status" value="1"/>
</dbReference>
<dbReference type="PANTHER" id="PTHR42792:SF2">
    <property type="entry name" value="FLAGELLIN"/>
    <property type="match status" value="1"/>
</dbReference>
<dbReference type="Pfam" id="PF00669">
    <property type="entry name" value="Flagellin_N"/>
    <property type="match status" value="1"/>
</dbReference>
<keyword evidence="2 4" id="KW-0964">Secreted</keyword>
<evidence type="ECO:0000256" key="1">
    <source>
        <dbReference type="ARBA" id="ARBA00005709"/>
    </source>
</evidence>
<dbReference type="InterPro" id="IPR042187">
    <property type="entry name" value="Flagellin_C_sub2"/>
</dbReference>
<keyword evidence="8" id="KW-1185">Reference proteome</keyword>